<dbReference type="EMBL" id="JSZA02000052">
    <property type="protein sequence ID" value="KHD09208.1"/>
    <property type="molecule type" value="Genomic_DNA"/>
</dbReference>
<dbReference type="AlphaFoldDB" id="A0A0A6PEN8"/>
<feature type="coiled-coil region" evidence="2">
    <location>
        <begin position="97"/>
        <end position="124"/>
    </location>
</feature>
<dbReference type="Gene3D" id="2.40.420.20">
    <property type="match status" value="1"/>
</dbReference>
<dbReference type="Gene3D" id="2.40.50.100">
    <property type="match status" value="1"/>
</dbReference>
<dbReference type="PANTHER" id="PTHR30469">
    <property type="entry name" value="MULTIDRUG RESISTANCE PROTEIN MDTA"/>
    <property type="match status" value="1"/>
</dbReference>
<proteinExistence type="inferred from homology"/>
<dbReference type="NCBIfam" id="TIGR01730">
    <property type="entry name" value="RND_mfp"/>
    <property type="match status" value="1"/>
</dbReference>
<keyword evidence="2" id="KW-0175">Coiled coil</keyword>
<gene>
    <name evidence="3" type="ORF">PN36_14935</name>
</gene>
<comment type="similarity">
    <text evidence="1">Belongs to the membrane fusion protein (MFP) (TC 8.A.1) family.</text>
</comment>
<evidence type="ECO:0000313" key="4">
    <source>
        <dbReference type="Proteomes" id="UP000030428"/>
    </source>
</evidence>
<dbReference type="Gene3D" id="1.10.287.470">
    <property type="entry name" value="Helix hairpin bin"/>
    <property type="match status" value="1"/>
</dbReference>
<sequence length="358" mass="39679">MRIIFLVLGCLWLTACTEPSPHDLPKPSTFDLPLVKAQIQSVPRYYAAPGHIVAAHRIEIATKTSGFIQKIPVREGEIVKAGALLAVIDDAQIVSAIAQAKATLQSAQAEVQEATADVKNFQRLNKKNLLSTEKLRKAKLRLSLGQFAVTKAQALLKAQQAEQIYSRLYSPVKARIIERLKDVGDLASPGVPILRLEALQPLEFETVIPARWVNKLQRGQRIPIQFDGLPEAVKGKITHIIHAAEPTTQTCKIKLTLPPKSKPLTGLFGRALFTVKTEQLLTIPKNTLIERAGIIGVYHVNKDKQAYFISVQLGRRWMQQRVILAGLNPEDIIVQTPIAQLRDGSYIKSKPSQENITK</sequence>
<evidence type="ECO:0000256" key="1">
    <source>
        <dbReference type="ARBA" id="ARBA00009477"/>
    </source>
</evidence>
<dbReference type="GO" id="GO:0015562">
    <property type="term" value="F:efflux transmembrane transporter activity"/>
    <property type="evidence" value="ECO:0007669"/>
    <property type="project" value="TreeGrafter"/>
</dbReference>
<dbReference type="InterPro" id="IPR006143">
    <property type="entry name" value="RND_pump_MFP"/>
</dbReference>
<name>A0A0A6PEN8_9GAMM</name>
<dbReference type="PANTHER" id="PTHR30469:SF15">
    <property type="entry name" value="HLYD FAMILY OF SECRETION PROTEINS"/>
    <property type="match status" value="1"/>
</dbReference>
<comment type="caution">
    <text evidence="3">The sequence shown here is derived from an EMBL/GenBank/DDBJ whole genome shotgun (WGS) entry which is preliminary data.</text>
</comment>
<dbReference type="Gene3D" id="2.40.30.170">
    <property type="match status" value="1"/>
</dbReference>
<organism evidence="3 4">
    <name type="scientific">Candidatus Thiomargarita nelsonii</name>
    <dbReference type="NCBI Taxonomy" id="1003181"/>
    <lineage>
        <taxon>Bacteria</taxon>
        <taxon>Pseudomonadati</taxon>
        <taxon>Pseudomonadota</taxon>
        <taxon>Gammaproteobacteria</taxon>
        <taxon>Thiotrichales</taxon>
        <taxon>Thiotrichaceae</taxon>
        <taxon>Thiomargarita</taxon>
    </lineage>
</organism>
<dbReference type="SUPFAM" id="SSF111369">
    <property type="entry name" value="HlyD-like secretion proteins"/>
    <property type="match status" value="1"/>
</dbReference>
<evidence type="ECO:0000256" key="2">
    <source>
        <dbReference type="SAM" id="Coils"/>
    </source>
</evidence>
<dbReference type="Proteomes" id="UP000030428">
    <property type="component" value="Unassembled WGS sequence"/>
</dbReference>
<dbReference type="GO" id="GO:1990281">
    <property type="term" value="C:efflux pump complex"/>
    <property type="evidence" value="ECO:0007669"/>
    <property type="project" value="TreeGrafter"/>
</dbReference>
<accession>A0A0A6PEN8</accession>
<evidence type="ECO:0000313" key="3">
    <source>
        <dbReference type="EMBL" id="KHD09208.1"/>
    </source>
</evidence>
<evidence type="ECO:0008006" key="5">
    <source>
        <dbReference type="Google" id="ProtNLM"/>
    </source>
</evidence>
<protein>
    <recommendedName>
        <fullName evidence="5">RND efflux pump membrane fusion protein barrel-sandwich domain-containing protein</fullName>
    </recommendedName>
</protein>
<dbReference type="PROSITE" id="PS51257">
    <property type="entry name" value="PROKAR_LIPOPROTEIN"/>
    <property type="match status" value="1"/>
</dbReference>
<reference evidence="3 4" key="1">
    <citation type="journal article" date="2016" name="Front. Microbiol.">
        <title>Single-Cell (Meta-)Genomics of a Dimorphic Candidatus Thiomargarita nelsonii Reveals Genomic Plasticity.</title>
        <authorList>
            <person name="Flood B.E."/>
            <person name="Fliss P."/>
            <person name="Jones D.S."/>
            <person name="Dick G.J."/>
            <person name="Jain S."/>
            <person name="Kaster A.K."/>
            <person name="Winkel M."/>
            <person name="Mussmann M."/>
            <person name="Bailey J."/>
        </authorList>
    </citation>
    <scope>NUCLEOTIDE SEQUENCE [LARGE SCALE GENOMIC DNA]</scope>
    <source>
        <strain evidence="3">Hydrate Ridge</strain>
    </source>
</reference>
<keyword evidence="4" id="KW-1185">Reference proteome</keyword>